<protein>
    <submittedName>
        <fullName evidence="1">Membrane protein</fullName>
    </submittedName>
</protein>
<gene>
    <name evidence="1" type="ORF">KU39_184</name>
</gene>
<dbReference type="Proteomes" id="UP000029558">
    <property type="component" value="Chromosome"/>
</dbReference>
<dbReference type="OrthoDB" id="9870818at2"/>
<dbReference type="EMBL" id="CP012508">
    <property type="protein sequence ID" value="ALB21370.1"/>
    <property type="molecule type" value="Genomic_DNA"/>
</dbReference>
<organism evidence="1 2">
    <name type="scientific">Piscirickettsia salmonis</name>
    <dbReference type="NCBI Taxonomy" id="1238"/>
    <lineage>
        <taxon>Bacteria</taxon>
        <taxon>Pseudomonadati</taxon>
        <taxon>Pseudomonadota</taxon>
        <taxon>Gammaproteobacteria</taxon>
        <taxon>Thiotrichales</taxon>
        <taxon>Piscirickettsiaceae</taxon>
        <taxon>Piscirickettsia</taxon>
    </lineage>
</organism>
<reference evidence="1 2" key="1">
    <citation type="journal article" date="2014" name="Genome Announc.">
        <title>Comparative Genome Analysis of Two Isolates of the Fish Pathogen Piscirickettsia salmonis from Different Hosts Reveals Major Differences in Virulence-Associated Secretion Systems.</title>
        <authorList>
            <person name="Bohle H."/>
            <person name="Henriquez P."/>
            <person name="Grothusen H."/>
            <person name="Navas E."/>
            <person name="Sandoval A."/>
            <person name="Bustamante F."/>
            <person name="Bustos P."/>
            <person name="Mancilla M."/>
        </authorList>
    </citation>
    <scope>NUCLEOTIDE SEQUENCE [LARGE SCALE GENOMIC DNA]</scope>
    <source>
        <strain evidence="2">B1-32597</strain>
    </source>
</reference>
<evidence type="ECO:0000313" key="2">
    <source>
        <dbReference type="Proteomes" id="UP000029558"/>
    </source>
</evidence>
<name>A0A1L6TG40_PISSA</name>
<accession>A0A1L6TG40</accession>
<evidence type="ECO:0000313" key="1">
    <source>
        <dbReference type="EMBL" id="ALB21370.1"/>
    </source>
</evidence>
<proteinExistence type="predicted"/>
<dbReference type="AlphaFoldDB" id="A0A1L6TG40"/>
<dbReference type="RefSeq" id="WP_017376110.1">
    <property type="nucleotide sequence ID" value="NZ_CP012508.1"/>
</dbReference>
<sequence length="74" mass="8214">MFSKAKAPLIISISCVIIYFTVLVIQIYNPATFAKNHTEVLIGCEKLGKQAKELCVERVNAMANQSKQATKIKD</sequence>